<evidence type="ECO:0000313" key="5">
    <source>
        <dbReference type="Proteomes" id="UP000733744"/>
    </source>
</evidence>
<dbReference type="EMBL" id="RYFG02000012">
    <property type="protein sequence ID" value="TRX02323.1"/>
    <property type="molecule type" value="Genomic_DNA"/>
</dbReference>
<feature type="region of interest" description="Disordered" evidence="1">
    <location>
        <begin position="45"/>
        <end position="67"/>
    </location>
</feature>
<name>A0ABY3CFI2_9GAMM</name>
<evidence type="ECO:0000256" key="1">
    <source>
        <dbReference type="SAM" id="MobiDB-lite"/>
    </source>
</evidence>
<accession>A0ABY3CFI2</accession>
<feature type="compositionally biased region" description="Basic and acidic residues" evidence="1">
    <location>
        <begin position="56"/>
        <end position="65"/>
    </location>
</feature>
<feature type="chain" id="PRO_5046564376" evidence="3">
    <location>
        <begin position="24"/>
        <end position="229"/>
    </location>
</feature>
<dbReference type="RefSeq" id="WP_127030306.1">
    <property type="nucleotide sequence ID" value="NZ_RYFG02000012.1"/>
</dbReference>
<protein>
    <submittedName>
        <fullName evidence="4">Uncharacterized protein</fullName>
    </submittedName>
</protein>
<gene>
    <name evidence="4" type="ORF">EKO24_002835</name>
</gene>
<keyword evidence="3" id="KW-0732">Signal</keyword>
<keyword evidence="2" id="KW-1133">Transmembrane helix</keyword>
<feature type="transmembrane region" description="Helical" evidence="2">
    <location>
        <begin position="121"/>
        <end position="139"/>
    </location>
</feature>
<keyword evidence="2" id="KW-0472">Membrane</keyword>
<evidence type="ECO:0000256" key="3">
    <source>
        <dbReference type="SAM" id="SignalP"/>
    </source>
</evidence>
<organism evidence="4 5">
    <name type="scientific">Candidatus Methylobacter oryzae</name>
    <dbReference type="NCBI Taxonomy" id="2497749"/>
    <lineage>
        <taxon>Bacteria</taxon>
        <taxon>Pseudomonadati</taxon>
        <taxon>Pseudomonadota</taxon>
        <taxon>Gammaproteobacteria</taxon>
        <taxon>Methylococcales</taxon>
        <taxon>Methylococcaceae</taxon>
        <taxon>Methylobacter</taxon>
    </lineage>
</organism>
<keyword evidence="2" id="KW-0812">Transmembrane</keyword>
<keyword evidence="5" id="KW-1185">Reference proteome</keyword>
<evidence type="ECO:0000256" key="2">
    <source>
        <dbReference type="SAM" id="Phobius"/>
    </source>
</evidence>
<sequence length="229" mass="24402">MKINNLTNGLVATLLLASPIVGAETEYPASDFKPKVIYQDIDSSQGKSASVAAPAKQEKSSEVDSKYPASDFEPKVLYKDADYKPSKSTAISSTASERATAVNTEVSAAPAAPVKAEDESVMSYLLGLIALAVVGYIFLTKREPKAKVSESPVYTSHVSGLSGVSRYLRKHNMVAATGVARYLESRVATEKAKAPVSGVEKYLEKKAKSAEEVAAQSGTGVEKYMRNRG</sequence>
<dbReference type="Proteomes" id="UP000733744">
    <property type="component" value="Unassembled WGS sequence"/>
</dbReference>
<proteinExistence type="predicted"/>
<reference evidence="4 5" key="1">
    <citation type="journal article" date="2019" name="Antonie Van Leeuwenhoek">
        <title>Description of 'Ca. Methylobacter oryzae' KRF1, a novel species from the environmentally important Methylobacter clade 2.</title>
        <authorList>
            <person name="Khatri K."/>
            <person name="Mohite J.A."/>
            <person name="Pandit P.S."/>
            <person name="Bahulikar R."/>
            <person name="Rahalkar M.C."/>
        </authorList>
    </citation>
    <scope>NUCLEOTIDE SEQUENCE [LARGE SCALE GENOMIC DNA]</scope>
    <source>
        <strain evidence="4 5">KRF1</strain>
    </source>
</reference>
<feature type="signal peptide" evidence="3">
    <location>
        <begin position="1"/>
        <end position="23"/>
    </location>
</feature>
<evidence type="ECO:0000313" key="4">
    <source>
        <dbReference type="EMBL" id="TRX02323.1"/>
    </source>
</evidence>
<comment type="caution">
    <text evidence="4">The sequence shown here is derived from an EMBL/GenBank/DDBJ whole genome shotgun (WGS) entry which is preliminary data.</text>
</comment>